<dbReference type="InterPro" id="IPR006119">
    <property type="entry name" value="Resolv_N"/>
</dbReference>
<keyword evidence="3" id="KW-0233">DNA recombination</keyword>
<organism evidence="5 6">
    <name type="scientific">Brucella daejeonensis</name>
    <dbReference type="NCBI Taxonomy" id="659015"/>
    <lineage>
        <taxon>Bacteria</taxon>
        <taxon>Pseudomonadati</taxon>
        <taxon>Pseudomonadota</taxon>
        <taxon>Alphaproteobacteria</taxon>
        <taxon>Hyphomicrobiales</taxon>
        <taxon>Brucellaceae</taxon>
        <taxon>Brucella/Ochrobactrum group</taxon>
        <taxon>Brucella</taxon>
    </lineage>
</organism>
<dbReference type="Proteomes" id="UP000555546">
    <property type="component" value="Unassembled WGS sequence"/>
</dbReference>
<dbReference type="GO" id="GO:0000150">
    <property type="term" value="F:DNA strand exchange activity"/>
    <property type="evidence" value="ECO:0007669"/>
    <property type="project" value="InterPro"/>
</dbReference>
<sequence>MAAFADRAGYEVVATFKETGSGAKLDRTERRKIMALAQSRQIDAILVTELSRWGRSTIDLLNTLRELEGWKVSIITMSGMAFDLSSPHGRMLATFLSGIAEFERDLISERVKSGLAAAKARGRRLGRQIGERPKSDRLAPKVVALIAEGRSYRWIARDLGISKNTVAEIAKRHRCPANDAA</sequence>
<dbReference type="Gene3D" id="3.40.50.1390">
    <property type="entry name" value="Resolvase, N-terminal catalytic domain"/>
    <property type="match status" value="1"/>
</dbReference>
<name>A0A7W9ENM4_9HYPH</name>
<feature type="domain" description="Resolvase/invertase-type recombinase catalytic" evidence="4">
    <location>
        <begin position="1"/>
        <end position="122"/>
    </location>
</feature>
<dbReference type="Pfam" id="PF00239">
    <property type="entry name" value="Resolvase"/>
    <property type="match status" value="1"/>
</dbReference>
<evidence type="ECO:0000313" key="5">
    <source>
        <dbReference type="EMBL" id="MBB5704564.1"/>
    </source>
</evidence>
<dbReference type="CDD" id="cd03768">
    <property type="entry name" value="SR_ResInv"/>
    <property type="match status" value="1"/>
</dbReference>
<gene>
    <name evidence="5" type="ORF">FHS76_004486</name>
</gene>
<evidence type="ECO:0000256" key="2">
    <source>
        <dbReference type="ARBA" id="ARBA00023125"/>
    </source>
</evidence>
<evidence type="ECO:0000259" key="4">
    <source>
        <dbReference type="PROSITE" id="PS51736"/>
    </source>
</evidence>
<accession>A0A7W9ENM4</accession>
<dbReference type="PROSITE" id="PS51736">
    <property type="entry name" value="RECOMBINASES_3"/>
    <property type="match status" value="1"/>
</dbReference>
<evidence type="ECO:0000313" key="6">
    <source>
        <dbReference type="Proteomes" id="UP000555546"/>
    </source>
</evidence>
<dbReference type="AlphaFoldDB" id="A0A7W9ENM4"/>
<reference evidence="5 6" key="1">
    <citation type="submission" date="2020-08" db="EMBL/GenBank/DDBJ databases">
        <title>Genomic Encyclopedia of Type Strains, Phase IV (KMG-IV): sequencing the most valuable type-strain genomes for metagenomic binning, comparative biology and taxonomic classification.</title>
        <authorList>
            <person name="Goeker M."/>
        </authorList>
    </citation>
    <scope>NUCLEOTIDE SEQUENCE [LARGE SCALE GENOMIC DNA]</scope>
    <source>
        <strain evidence="5 6">DSM 26944</strain>
    </source>
</reference>
<dbReference type="InterPro" id="IPR036388">
    <property type="entry name" value="WH-like_DNA-bd_sf"/>
</dbReference>
<comment type="similarity">
    <text evidence="1">Belongs to the site-specific recombinase resolvase family.</text>
</comment>
<dbReference type="SUPFAM" id="SSF53041">
    <property type="entry name" value="Resolvase-like"/>
    <property type="match status" value="1"/>
</dbReference>
<dbReference type="InterPro" id="IPR036162">
    <property type="entry name" value="Resolvase-like_N_sf"/>
</dbReference>
<dbReference type="PANTHER" id="PTHR30461:SF2">
    <property type="entry name" value="SERINE RECOMBINASE PINE-RELATED"/>
    <property type="match status" value="1"/>
</dbReference>
<evidence type="ECO:0000256" key="1">
    <source>
        <dbReference type="ARBA" id="ARBA00009913"/>
    </source>
</evidence>
<dbReference type="Gene3D" id="1.10.10.10">
    <property type="entry name" value="Winged helix-like DNA-binding domain superfamily/Winged helix DNA-binding domain"/>
    <property type="match status" value="1"/>
</dbReference>
<dbReference type="SMART" id="SM00857">
    <property type="entry name" value="Resolvase"/>
    <property type="match status" value="1"/>
</dbReference>
<dbReference type="PANTHER" id="PTHR30461">
    <property type="entry name" value="DNA-INVERTASE FROM LAMBDOID PROPHAGE"/>
    <property type="match status" value="1"/>
</dbReference>
<proteinExistence type="inferred from homology"/>
<dbReference type="GO" id="GO:0003677">
    <property type="term" value="F:DNA binding"/>
    <property type="evidence" value="ECO:0007669"/>
    <property type="project" value="UniProtKB-KW"/>
</dbReference>
<dbReference type="InterPro" id="IPR009057">
    <property type="entry name" value="Homeodomain-like_sf"/>
</dbReference>
<keyword evidence="6" id="KW-1185">Reference proteome</keyword>
<dbReference type="InterPro" id="IPR050639">
    <property type="entry name" value="SSR_resolvase"/>
</dbReference>
<keyword evidence="2" id="KW-0238">DNA-binding</keyword>
<dbReference type="SUPFAM" id="SSF46689">
    <property type="entry name" value="Homeodomain-like"/>
    <property type="match status" value="1"/>
</dbReference>
<evidence type="ECO:0000256" key="3">
    <source>
        <dbReference type="ARBA" id="ARBA00023172"/>
    </source>
</evidence>
<dbReference type="EMBL" id="JACIJG010000036">
    <property type="protein sequence ID" value="MBB5704564.1"/>
    <property type="molecule type" value="Genomic_DNA"/>
</dbReference>
<comment type="caution">
    <text evidence="5">The sequence shown here is derived from an EMBL/GenBank/DDBJ whole genome shotgun (WGS) entry which is preliminary data.</text>
</comment>
<protein>
    <submittedName>
        <fullName evidence="5">DNA invertase Pin-like site-specific DNA recombinase</fullName>
    </submittedName>
</protein>